<dbReference type="AlphaFoldDB" id="A0A915JP71"/>
<proteinExistence type="predicted"/>
<evidence type="ECO:0000313" key="1">
    <source>
        <dbReference type="Proteomes" id="UP000887565"/>
    </source>
</evidence>
<dbReference type="Proteomes" id="UP000887565">
    <property type="component" value="Unplaced"/>
</dbReference>
<dbReference type="WBParaSite" id="nRc.2.0.1.t27736-RA">
    <property type="protein sequence ID" value="nRc.2.0.1.t27736-RA"/>
    <property type="gene ID" value="nRc.2.0.1.g27736"/>
</dbReference>
<protein>
    <submittedName>
        <fullName evidence="2">Uncharacterized protein</fullName>
    </submittedName>
</protein>
<name>A0A915JP71_ROMCU</name>
<keyword evidence="1" id="KW-1185">Reference proteome</keyword>
<organism evidence="1 2">
    <name type="scientific">Romanomermis culicivorax</name>
    <name type="common">Nematode worm</name>
    <dbReference type="NCBI Taxonomy" id="13658"/>
    <lineage>
        <taxon>Eukaryota</taxon>
        <taxon>Metazoa</taxon>
        <taxon>Ecdysozoa</taxon>
        <taxon>Nematoda</taxon>
        <taxon>Enoplea</taxon>
        <taxon>Dorylaimia</taxon>
        <taxon>Mermithida</taxon>
        <taxon>Mermithoidea</taxon>
        <taxon>Mermithidae</taxon>
        <taxon>Romanomermis</taxon>
    </lineage>
</organism>
<evidence type="ECO:0000313" key="2">
    <source>
        <dbReference type="WBParaSite" id="nRc.2.0.1.t27736-RA"/>
    </source>
</evidence>
<reference evidence="2" key="1">
    <citation type="submission" date="2022-11" db="UniProtKB">
        <authorList>
            <consortium name="WormBaseParasite"/>
        </authorList>
    </citation>
    <scope>IDENTIFICATION</scope>
</reference>
<accession>A0A915JP71</accession>
<sequence>MLVLAISEQLVSETFRASFKMLNRILFKIFIRQNLSLFANNINFGDVDEFVLLTELSDCLKFIYGKRPGAGFIKET</sequence>